<gene>
    <name evidence="3" type="ORF">WICANDRAFT_18476</name>
</gene>
<dbReference type="Proteomes" id="UP000094112">
    <property type="component" value="Unassembled WGS sequence"/>
</dbReference>
<reference evidence="3 4" key="1">
    <citation type="journal article" date="2016" name="Proc. Natl. Acad. Sci. U.S.A.">
        <title>Comparative genomics of biotechnologically important yeasts.</title>
        <authorList>
            <person name="Riley R."/>
            <person name="Haridas S."/>
            <person name="Wolfe K.H."/>
            <person name="Lopes M.R."/>
            <person name="Hittinger C.T."/>
            <person name="Goeker M."/>
            <person name="Salamov A.A."/>
            <person name="Wisecaver J.H."/>
            <person name="Long T.M."/>
            <person name="Calvey C.H."/>
            <person name="Aerts A.L."/>
            <person name="Barry K.W."/>
            <person name="Choi C."/>
            <person name="Clum A."/>
            <person name="Coughlan A.Y."/>
            <person name="Deshpande S."/>
            <person name="Douglass A.P."/>
            <person name="Hanson S.J."/>
            <person name="Klenk H.-P."/>
            <person name="LaButti K.M."/>
            <person name="Lapidus A."/>
            <person name="Lindquist E.A."/>
            <person name="Lipzen A.M."/>
            <person name="Meier-Kolthoff J.P."/>
            <person name="Ohm R.A."/>
            <person name="Otillar R.P."/>
            <person name="Pangilinan J.L."/>
            <person name="Peng Y."/>
            <person name="Rokas A."/>
            <person name="Rosa C.A."/>
            <person name="Scheuner C."/>
            <person name="Sibirny A.A."/>
            <person name="Slot J.C."/>
            <person name="Stielow J.B."/>
            <person name="Sun H."/>
            <person name="Kurtzman C.P."/>
            <person name="Blackwell M."/>
            <person name="Grigoriev I.V."/>
            <person name="Jeffries T.W."/>
        </authorList>
    </citation>
    <scope>NUCLEOTIDE SEQUENCE [LARGE SCALE GENOMIC DNA]</scope>
    <source>
        <strain evidence="4">ATCC 58044 / CBS 1984 / NCYC 433 / NRRL Y-366-8</strain>
    </source>
</reference>
<dbReference type="Pfam" id="PF01521">
    <property type="entry name" value="Fe-S_biosyn"/>
    <property type="match status" value="1"/>
</dbReference>
<feature type="non-terminal residue" evidence="3">
    <location>
        <position position="1"/>
    </location>
</feature>
<feature type="non-terminal residue" evidence="3">
    <location>
        <position position="118"/>
    </location>
</feature>
<dbReference type="AlphaFoldDB" id="A0A1E3NUS4"/>
<evidence type="ECO:0000256" key="1">
    <source>
        <dbReference type="ARBA" id="ARBA00006718"/>
    </source>
</evidence>
<evidence type="ECO:0000313" key="4">
    <source>
        <dbReference type="Proteomes" id="UP000094112"/>
    </source>
</evidence>
<sequence>LELDLTDRAVERLNQISKEENNPNVALRVNVESGGCHGFQYNLELSDISKKTEDDCIFERDNAKIMVDESSLSILRESKIDYTNELIGSMFKVVDSPYTTSSCGCGSSFDFDFSKLDK</sequence>
<dbReference type="STRING" id="683960.A0A1E3NUS4"/>
<dbReference type="GO" id="GO:0009102">
    <property type="term" value="P:biotin biosynthetic process"/>
    <property type="evidence" value="ECO:0007669"/>
    <property type="project" value="EnsemblFungi"/>
</dbReference>
<dbReference type="OrthoDB" id="1938621at2759"/>
<proteinExistence type="inferred from homology"/>
<name>A0A1E3NUS4_WICAA</name>
<organism evidence="3 4">
    <name type="scientific">Wickerhamomyces anomalus (strain ATCC 58044 / CBS 1984 / NCYC 433 / NRRL Y-366-8)</name>
    <name type="common">Yeast</name>
    <name type="synonym">Hansenula anomala</name>
    <dbReference type="NCBI Taxonomy" id="683960"/>
    <lineage>
        <taxon>Eukaryota</taxon>
        <taxon>Fungi</taxon>
        <taxon>Dikarya</taxon>
        <taxon>Ascomycota</taxon>
        <taxon>Saccharomycotina</taxon>
        <taxon>Saccharomycetes</taxon>
        <taxon>Phaffomycetales</taxon>
        <taxon>Wickerhamomycetaceae</taxon>
        <taxon>Wickerhamomyces</taxon>
    </lineage>
</organism>
<feature type="domain" description="Core" evidence="2">
    <location>
        <begin position="2"/>
        <end position="106"/>
    </location>
</feature>
<accession>A0A1E3NUS4</accession>
<dbReference type="GO" id="GO:0005758">
    <property type="term" value="C:mitochondrial intermembrane space"/>
    <property type="evidence" value="ECO:0007669"/>
    <property type="project" value="EnsemblFungi"/>
</dbReference>
<dbReference type="GO" id="GO:0051539">
    <property type="term" value="F:4 iron, 4 sulfur cluster binding"/>
    <property type="evidence" value="ECO:0007669"/>
    <property type="project" value="TreeGrafter"/>
</dbReference>
<comment type="similarity">
    <text evidence="1">Belongs to the HesB/IscA family.</text>
</comment>
<evidence type="ECO:0000259" key="2">
    <source>
        <dbReference type="Pfam" id="PF01521"/>
    </source>
</evidence>
<dbReference type="RefSeq" id="XP_019036041.1">
    <property type="nucleotide sequence ID" value="XM_019180791.2"/>
</dbReference>
<dbReference type="InterPro" id="IPR000361">
    <property type="entry name" value="ATAP_core_dom"/>
</dbReference>
<dbReference type="NCBIfam" id="TIGR00049">
    <property type="entry name" value="iron-sulfur cluster assembly accessory protein"/>
    <property type="match status" value="1"/>
</dbReference>
<dbReference type="EMBL" id="KV454215">
    <property type="protein sequence ID" value="ODQ56834.1"/>
    <property type="molecule type" value="Genomic_DNA"/>
</dbReference>
<protein>
    <recommendedName>
        <fullName evidence="2">Core domain-containing protein</fullName>
    </recommendedName>
</protein>
<dbReference type="InterPro" id="IPR016092">
    <property type="entry name" value="ATAP"/>
</dbReference>
<dbReference type="PANTHER" id="PTHR43011">
    <property type="entry name" value="IRON-SULFUR CLUSTER ASSEMBLY 2 HOMOLOG, MITOCHONDRIAL"/>
    <property type="match status" value="1"/>
</dbReference>
<dbReference type="PANTHER" id="PTHR43011:SF1">
    <property type="entry name" value="IRON-SULFUR CLUSTER ASSEMBLY 2 HOMOLOG, MITOCHONDRIAL"/>
    <property type="match status" value="1"/>
</dbReference>
<dbReference type="GeneID" id="30198037"/>
<dbReference type="SUPFAM" id="SSF89360">
    <property type="entry name" value="HesB-like domain"/>
    <property type="match status" value="1"/>
</dbReference>
<dbReference type="GO" id="GO:0005759">
    <property type="term" value="C:mitochondrial matrix"/>
    <property type="evidence" value="ECO:0007669"/>
    <property type="project" value="EnsemblFungi"/>
</dbReference>
<dbReference type="FunFam" id="2.60.300.12:FF:000011">
    <property type="entry name" value="Iron-sulfur assembly protein 2"/>
    <property type="match status" value="1"/>
</dbReference>
<dbReference type="GO" id="GO:0044572">
    <property type="term" value="P:[4Fe-4S] cluster assembly"/>
    <property type="evidence" value="ECO:0007669"/>
    <property type="project" value="EnsemblFungi"/>
</dbReference>
<keyword evidence="4" id="KW-1185">Reference proteome</keyword>
<dbReference type="Gene3D" id="2.60.300.12">
    <property type="entry name" value="HesB-like domain"/>
    <property type="match status" value="1"/>
</dbReference>
<evidence type="ECO:0000313" key="3">
    <source>
        <dbReference type="EMBL" id="ODQ56834.1"/>
    </source>
</evidence>
<dbReference type="GO" id="GO:0051537">
    <property type="term" value="F:2 iron, 2 sulfur cluster binding"/>
    <property type="evidence" value="ECO:0007669"/>
    <property type="project" value="TreeGrafter"/>
</dbReference>
<dbReference type="InterPro" id="IPR035903">
    <property type="entry name" value="HesB-like_dom_sf"/>
</dbReference>
<dbReference type="GO" id="GO:0005506">
    <property type="term" value="F:iron ion binding"/>
    <property type="evidence" value="ECO:0007669"/>
    <property type="project" value="EnsemblFungi"/>
</dbReference>